<dbReference type="PANTHER" id="PTHR33050">
    <property type="entry name" value="REVERSE TRANSCRIPTASE DOMAIN-CONTAINING PROTEIN"/>
    <property type="match status" value="1"/>
</dbReference>
<keyword evidence="4" id="KW-1185">Reference proteome</keyword>
<dbReference type="InterPro" id="IPR043502">
    <property type="entry name" value="DNA/RNA_pol_sf"/>
</dbReference>
<dbReference type="SUPFAM" id="SSF56672">
    <property type="entry name" value="DNA/RNA polymerases"/>
    <property type="match status" value="1"/>
</dbReference>
<dbReference type="Gene3D" id="3.30.70.270">
    <property type="match status" value="1"/>
</dbReference>
<dbReference type="PANTHER" id="PTHR33050:SF7">
    <property type="entry name" value="RIBONUCLEASE H"/>
    <property type="match status" value="1"/>
</dbReference>
<evidence type="ECO:0000256" key="1">
    <source>
        <dbReference type="SAM" id="MobiDB-lite"/>
    </source>
</evidence>
<protein>
    <submittedName>
        <fullName evidence="2">Uncharacterized protein</fullName>
    </submittedName>
</protein>
<organism evidence="2">
    <name type="scientific">Cladocopium goreaui</name>
    <dbReference type="NCBI Taxonomy" id="2562237"/>
    <lineage>
        <taxon>Eukaryota</taxon>
        <taxon>Sar</taxon>
        <taxon>Alveolata</taxon>
        <taxon>Dinophyceae</taxon>
        <taxon>Suessiales</taxon>
        <taxon>Symbiodiniaceae</taxon>
        <taxon>Cladocopium</taxon>
    </lineage>
</organism>
<dbReference type="Gene3D" id="3.10.10.10">
    <property type="entry name" value="HIV Type 1 Reverse Transcriptase, subunit A, domain 1"/>
    <property type="match status" value="1"/>
</dbReference>
<feature type="compositionally biased region" description="Low complexity" evidence="1">
    <location>
        <begin position="619"/>
        <end position="628"/>
    </location>
</feature>
<dbReference type="InterPro" id="IPR052055">
    <property type="entry name" value="Hepadnavirus_pol/RT"/>
</dbReference>
<dbReference type="EMBL" id="CAMXCT010000476">
    <property type="protein sequence ID" value="CAI3979326.1"/>
    <property type="molecule type" value="Genomic_DNA"/>
</dbReference>
<gene>
    <name evidence="2" type="ORF">C1SCF055_LOCUS7285</name>
</gene>
<name>A0A9P1FKJ6_9DINO</name>
<reference evidence="3" key="2">
    <citation type="submission" date="2024-04" db="EMBL/GenBank/DDBJ databases">
        <authorList>
            <person name="Chen Y."/>
            <person name="Shah S."/>
            <person name="Dougan E. K."/>
            <person name="Thang M."/>
            <person name="Chan C."/>
        </authorList>
    </citation>
    <scope>NUCLEOTIDE SEQUENCE [LARGE SCALE GENOMIC DNA]</scope>
</reference>
<evidence type="ECO:0000313" key="3">
    <source>
        <dbReference type="EMBL" id="CAL1132701.1"/>
    </source>
</evidence>
<dbReference type="OrthoDB" id="425942at2759"/>
<evidence type="ECO:0000313" key="4">
    <source>
        <dbReference type="Proteomes" id="UP001152797"/>
    </source>
</evidence>
<evidence type="ECO:0000313" key="2">
    <source>
        <dbReference type="EMBL" id="CAI3979326.1"/>
    </source>
</evidence>
<dbReference type="EMBL" id="CAMXCT030000476">
    <property type="protein sequence ID" value="CAL4766638.1"/>
    <property type="molecule type" value="Genomic_DNA"/>
</dbReference>
<comment type="caution">
    <text evidence="2">The sequence shown here is derived from an EMBL/GenBank/DDBJ whole genome shotgun (WGS) entry which is preliminary data.</text>
</comment>
<dbReference type="InterPro" id="IPR043128">
    <property type="entry name" value="Rev_trsase/Diguanyl_cyclase"/>
</dbReference>
<proteinExistence type="predicted"/>
<sequence length="1858" mass="207412">MPDSVSSVEGLDLRLREVPQSYWRSIDLCALPDAETCRTNRLDLHGPLPPVPVTAIADSSEGSFSETLSFKQIGVKAIKSADDRLWSEKLSWERKCAYKKWVGIILRQVGAFDIARQQATCHAMEFARGGLLESVKDSLGTKASSTLHARAGPMLQYIQFCEDRGIQAFPLVEPVVYDYVKSCESKAATYARSFLLALSFTNFHFGLTGTTSIMGSGRIRGLVNTLYAKKRKLMQRPPLTVTQIVHLEGLVLDDNRTEFDRIACGFFLFILMGRLRFSDGQQVCQLRLDQQPDGFGFVEAVAAKTKTSVSLERKTRHLPVAVPLLPFGDKPWLPTWLELRKKAFGDLANSRDEFIPLLPSPAANGAWSRVAFLKGNLGLKLKKERSLAIHPLLGLRMKRNFIPKEKKELSENTFSKAPEVEDLELRVGSSFRKGFLEAEASRSKTSTTLDKKTQFLPLTAPVKSVGSTDWVRVWMQLRRSEHLEAAEGKPLLPGPQEGGTWSSIPLSASSAALWLRSLLDGTEGPPIAEVGTHSLKATCLSWCSKYGMELSMRRALGYHHTAADRSVNTYARDAMAAPLRCLQEVITSIVEGKFFPDKTRSGMFADDSELQAAQERYSGEPVESSSESSGDEEDPEFGRDEEAIDRTKVELSFAVADAYQWRMSDLNAALNFCTQCALRVKESLKGMHHDGIPWSALGTPIVGDVPACAMAQHLGEFVDSEAVFKSRGKLIGLSDEVLDLFRDAEINTMGKLAFASSYVPGSADESAFVDLVKQAIGRDATLGEMAGVRRLFNESYAATSAEMKSIVEQSDETPARRLAPAERSERFEFQQQRLTGIKIQGMLEPGDSLVDAAVSIYESDRIKYIEWQHCVSREHEVLTSTKKDTALSFDANGVLKLSKKNTVTPCDATSELQVKYCLTRRGLALEQGNVMSFENHEKWAEKLLSCRLSEPPAGYARITFKQMQLADAKLFVVLGEKCRSGIKVVGTAERPCDKKFDEAMNSHEVQHLLQPMPMAQKSKQDGDSPGQALQIFCDGSHEHAAWGIDEFGNFNTAHEAQYPKRLCHEYCKVLDSLRDTPVTSDTVAIEQHNTDMSAPSSHRAFMQPRGRKVQQLVPEFQKVLSIVLEQIPSVDGKKRLQAALGDIPAGAKLLRTEAKQGAFLCVFGVYHTVQQFVWECRQLQHPFDEFMNLPDILLECVYKVLVMGPIDVAKFRLKKIQKWRQVRDELGKTEAALHEAIPGHMRTLVQDKQFLLLEYLAKSIGWGDESLHDELREGFKLVGEGTPSNVFKTDVRRATMDEKTLMDQAKFIRPMILGKVKNAEKPEHCQELNEITRAEAGTKGWLEGPFDEDTVNRMLGGSWLPVERFAVRQKDKLRPIDNFATNRVNEAWTCPEKLDLHSLDQLAWTISAFYKFFGTRGSVDITLKDGRRLQGKVHCDWFKCDAKCLITTLDLKDAYKQLGIHESDRNKALVTLRSDRHKGVDCYTMNCLPFGASSSVHNFNRVARLLWAIGVAELMIPWVNYFDDYPMVSPGAVATSTLSAAKSMLHLLGFKYAAHKLEQPKGKSEVLGVVVDCEDVLGAGVLRFSMKENRRHEILECLETILHEKELVPFNLPSVLGRVQFADGQLAGRTGRLAMADVREIGLTSKSKVTLDDGTLEAFTMLKRRFEQNAPKCIRLKGDATPVLLFTDGSFEPSADGDKAMIGGVLIIDGLPCRVFGNHVPSELLKRWHDAGKEHLIGQIEMYAIVVARFLWKHLLQDRRVILFVDNWGVLDCYIPGTSKEKTWRELLLCIEEIDAKHPSHIWATRVPSESNVADPPSRGLLSPIQFLEKMVVDEPCCPIVNVHLKSCLAEADKGLAA</sequence>
<dbReference type="Proteomes" id="UP001152797">
    <property type="component" value="Unassembled WGS sequence"/>
</dbReference>
<accession>A0A9P1FKJ6</accession>
<reference evidence="2" key="1">
    <citation type="submission" date="2022-10" db="EMBL/GenBank/DDBJ databases">
        <authorList>
            <person name="Chen Y."/>
            <person name="Dougan E. K."/>
            <person name="Chan C."/>
            <person name="Rhodes N."/>
            <person name="Thang M."/>
        </authorList>
    </citation>
    <scope>NUCLEOTIDE SEQUENCE</scope>
</reference>
<dbReference type="EMBL" id="CAMXCT020000476">
    <property type="protein sequence ID" value="CAL1132701.1"/>
    <property type="molecule type" value="Genomic_DNA"/>
</dbReference>
<feature type="region of interest" description="Disordered" evidence="1">
    <location>
        <begin position="613"/>
        <end position="642"/>
    </location>
</feature>